<dbReference type="PANTHER" id="PTHR46890">
    <property type="entry name" value="NON-LTR RETROLELEMENT REVERSE TRANSCRIPTASE-LIKE PROTEIN-RELATED"/>
    <property type="match status" value="1"/>
</dbReference>
<gene>
    <name evidence="3" type="ORF">SLEP1_g31399</name>
</gene>
<evidence type="ECO:0000259" key="2">
    <source>
        <dbReference type="Pfam" id="PF00078"/>
    </source>
</evidence>
<protein>
    <recommendedName>
        <fullName evidence="2">Reverse transcriptase domain-containing protein</fullName>
    </recommendedName>
</protein>
<evidence type="ECO:0000256" key="1">
    <source>
        <dbReference type="SAM" id="MobiDB-lite"/>
    </source>
</evidence>
<accession>A0AAV5KAR3</accession>
<dbReference type="Gene3D" id="3.60.10.10">
    <property type="entry name" value="Endonuclease/exonuclease/phosphatase"/>
    <property type="match status" value="1"/>
</dbReference>
<comment type="caution">
    <text evidence="3">The sequence shown here is derived from an EMBL/GenBank/DDBJ whole genome shotgun (WGS) entry which is preliminary data.</text>
</comment>
<organism evidence="3 4">
    <name type="scientific">Rubroshorea leprosula</name>
    <dbReference type="NCBI Taxonomy" id="152421"/>
    <lineage>
        <taxon>Eukaryota</taxon>
        <taxon>Viridiplantae</taxon>
        <taxon>Streptophyta</taxon>
        <taxon>Embryophyta</taxon>
        <taxon>Tracheophyta</taxon>
        <taxon>Spermatophyta</taxon>
        <taxon>Magnoliopsida</taxon>
        <taxon>eudicotyledons</taxon>
        <taxon>Gunneridae</taxon>
        <taxon>Pentapetalae</taxon>
        <taxon>rosids</taxon>
        <taxon>malvids</taxon>
        <taxon>Malvales</taxon>
        <taxon>Dipterocarpaceae</taxon>
        <taxon>Rubroshorea</taxon>
    </lineage>
</organism>
<feature type="domain" description="Reverse transcriptase" evidence="2">
    <location>
        <begin position="385"/>
        <end position="495"/>
    </location>
</feature>
<dbReference type="Pfam" id="PF00078">
    <property type="entry name" value="RVT_1"/>
    <property type="match status" value="1"/>
</dbReference>
<keyword evidence="4" id="KW-1185">Reference proteome</keyword>
<dbReference type="Proteomes" id="UP001054252">
    <property type="component" value="Unassembled WGS sequence"/>
</dbReference>
<proteinExistence type="predicted"/>
<name>A0AAV5KAR3_9ROSI</name>
<evidence type="ECO:0000313" key="4">
    <source>
        <dbReference type="Proteomes" id="UP001054252"/>
    </source>
</evidence>
<evidence type="ECO:0000313" key="3">
    <source>
        <dbReference type="EMBL" id="GKV21416.1"/>
    </source>
</evidence>
<dbReference type="PANTHER" id="PTHR46890:SF41">
    <property type="entry name" value="RNA BINDING _ RNA-DIRECTED DNA POLYMERASE"/>
    <property type="match status" value="1"/>
</dbReference>
<sequence length="595" mass="68354">MKGGQMWKDSLVQPQQSYAQAVVGKSQRLEGTIREGHQDKVLVGEMVIHNPVQNPLSPNEEVSSSAKQGDNNNHLSSANFIEFSLEKEENKWLDGSMVVESMLEDESEYSSSQNMEEDLELINNEINGEDVVSIDEELLKKASNLNFKGADVTVDEGIFQKKQWECGGGGDDVGPNKETIGPLVGELNGLENDVGLEEETKLEWVHDRICSLLWNLDGCEWTMKELRGASGGLLCVWDKLKFVKTGEFIGDRFLGISKEWGSTKEKCYLVNVYAPQERQKKAQLWDELMHMIVEVGGRWLVVDDFSAVRSMEERRGRIEDNSVMGEFNAFVKTTELVDLRLVNKRFTWGWNKNVFEDMNAHFDSMIRKIEQVDLRNEDFELKDFEVEQRQEVVDEARKRKQHAFVFKADFEKAYDCVDWSFLDWMMDRFGFGIKWRGWIKECLLTARVSVLVNGTTTMEFEIGKGLRQGDPLSLFLFLMIGEGLHGLIKKEVDITVVENWKVSRVRRNVIWIGGIFVRLREMLVKGFRWGVGDGRRARFWKDIWVGDKSLSELCPRLLALSANKESVVDPVGCALAMRTFKSQLKRYWKQQQGHV</sequence>
<dbReference type="InterPro" id="IPR000477">
    <property type="entry name" value="RT_dom"/>
</dbReference>
<dbReference type="EMBL" id="BPVZ01000057">
    <property type="protein sequence ID" value="GKV21416.1"/>
    <property type="molecule type" value="Genomic_DNA"/>
</dbReference>
<reference evidence="3 4" key="1">
    <citation type="journal article" date="2021" name="Commun. Biol.">
        <title>The genome of Shorea leprosula (Dipterocarpaceae) highlights the ecological relevance of drought in aseasonal tropical rainforests.</title>
        <authorList>
            <person name="Ng K.K.S."/>
            <person name="Kobayashi M.J."/>
            <person name="Fawcett J.A."/>
            <person name="Hatakeyama M."/>
            <person name="Paape T."/>
            <person name="Ng C.H."/>
            <person name="Ang C.C."/>
            <person name="Tnah L.H."/>
            <person name="Lee C.T."/>
            <person name="Nishiyama T."/>
            <person name="Sese J."/>
            <person name="O'Brien M.J."/>
            <person name="Copetti D."/>
            <person name="Mohd Noor M.I."/>
            <person name="Ong R.C."/>
            <person name="Putra M."/>
            <person name="Sireger I.Z."/>
            <person name="Indrioko S."/>
            <person name="Kosugi Y."/>
            <person name="Izuno A."/>
            <person name="Isagi Y."/>
            <person name="Lee S.L."/>
            <person name="Shimizu K.K."/>
        </authorList>
    </citation>
    <scope>NUCLEOTIDE SEQUENCE [LARGE SCALE GENOMIC DNA]</scope>
    <source>
        <strain evidence="3">214</strain>
    </source>
</reference>
<dbReference type="InterPro" id="IPR036691">
    <property type="entry name" value="Endo/exonu/phosph_ase_sf"/>
</dbReference>
<dbReference type="AlphaFoldDB" id="A0AAV5KAR3"/>
<dbReference type="InterPro" id="IPR052343">
    <property type="entry name" value="Retrotransposon-Effector_Assoc"/>
</dbReference>
<feature type="region of interest" description="Disordered" evidence="1">
    <location>
        <begin position="51"/>
        <end position="73"/>
    </location>
</feature>